<dbReference type="PANTHER" id="PTHR11481:SF64">
    <property type="entry name" value="FC RECEPTOR-LIKE PROTEIN 4"/>
    <property type="match status" value="1"/>
</dbReference>
<dbReference type="Pfam" id="PF13895">
    <property type="entry name" value="Ig_2"/>
    <property type="match status" value="2"/>
</dbReference>
<protein>
    <recommendedName>
        <fullName evidence="3">Ig-like domain-containing protein</fullName>
    </recommendedName>
</protein>
<dbReference type="SUPFAM" id="SSF48726">
    <property type="entry name" value="Immunoglobulin"/>
    <property type="match status" value="3"/>
</dbReference>
<dbReference type="GO" id="GO:0009897">
    <property type="term" value="C:external side of plasma membrane"/>
    <property type="evidence" value="ECO:0007669"/>
    <property type="project" value="TreeGrafter"/>
</dbReference>
<dbReference type="Ensembl" id="ENSSORT00005002528.1">
    <property type="protein sequence ID" value="ENSSORP00005002466.1"/>
    <property type="gene ID" value="ENSSORG00005001461.1"/>
</dbReference>
<keyword evidence="5" id="KW-1185">Reference proteome</keyword>
<dbReference type="InterPro" id="IPR036179">
    <property type="entry name" value="Ig-like_dom_sf"/>
</dbReference>
<evidence type="ECO:0000313" key="4">
    <source>
        <dbReference type="Ensembl" id="ENSSORP00005002466.1"/>
    </source>
</evidence>
<reference evidence="4" key="1">
    <citation type="submission" date="2019-06" db="EMBL/GenBank/DDBJ databases">
        <authorList>
            <consortium name="Wellcome Sanger Institute Data Sharing"/>
        </authorList>
    </citation>
    <scope>NUCLEOTIDE SEQUENCE [LARGE SCALE GENOMIC DNA]</scope>
</reference>
<reference evidence="4" key="3">
    <citation type="submission" date="2025-09" db="UniProtKB">
        <authorList>
            <consortium name="Ensembl"/>
        </authorList>
    </citation>
    <scope>IDENTIFICATION</scope>
</reference>
<proteinExistence type="predicted"/>
<keyword evidence="1" id="KW-0732">Signal</keyword>
<feature type="domain" description="Ig-like" evidence="3">
    <location>
        <begin position="23"/>
        <end position="107"/>
    </location>
</feature>
<organism evidence="4 5">
    <name type="scientific">Sphaeramia orbicularis</name>
    <name type="common">orbiculate cardinalfish</name>
    <dbReference type="NCBI Taxonomy" id="375764"/>
    <lineage>
        <taxon>Eukaryota</taxon>
        <taxon>Metazoa</taxon>
        <taxon>Chordata</taxon>
        <taxon>Craniata</taxon>
        <taxon>Vertebrata</taxon>
        <taxon>Euteleostomi</taxon>
        <taxon>Actinopterygii</taxon>
        <taxon>Neopterygii</taxon>
        <taxon>Teleostei</taxon>
        <taxon>Neoteleostei</taxon>
        <taxon>Acanthomorphata</taxon>
        <taxon>Gobiaria</taxon>
        <taxon>Kurtiformes</taxon>
        <taxon>Apogonoidei</taxon>
        <taxon>Apogonidae</taxon>
        <taxon>Apogoninae</taxon>
        <taxon>Sphaeramia</taxon>
    </lineage>
</organism>
<dbReference type="InterPro" id="IPR013783">
    <property type="entry name" value="Ig-like_fold"/>
</dbReference>
<reference evidence="4" key="2">
    <citation type="submission" date="2025-08" db="UniProtKB">
        <authorList>
            <consortium name="Ensembl"/>
        </authorList>
    </citation>
    <scope>IDENTIFICATION</scope>
</reference>
<dbReference type="Proteomes" id="UP000472271">
    <property type="component" value="Chromosome 18"/>
</dbReference>
<accession>A0A672YFB8</accession>
<dbReference type="Gene3D" id="2.60.40.10">
    <property type="entry name" value="Immunoglobulins"/>
    <property type="match status" value="4"/>
</dbReference>
<dbReference type="AlphaFoldDB" id="A0A672YFB8"/>
<evidence type="ECO:0000259" key="3">
    <source>
        <dbReference type="PROSITE" id="PS50835"/>
    </source>
</evidence>
<dbReference type="GO" id="GO:0004888">
    <property type="term" value="F:transmembrane signaling receptor activity"/>
    <property type="evidence" value="ECO:0007669"/>
    <property type="project" value="TreeGrafter"/>
</dbReference>
<evidence type="ECO:0000256" key="1">
    <source>
        <dbReference type="ARBA" id="ARBA00022729"/>
    </source>
</evidence>
<feature type="domain" description="Ig-like" evidence="3">
    <location>
        <begin position="129"/>
        <end position="189"/>
    </location>
</feature>
<evidence type="ECO:0000256" key="2">
    <source>
        <dbReference type="ARBA" id="ARBA00023157"/>
    </source>
</evidence>
<dbReference type="SMART" id="SM00409">
    <property type="entry name" value="IG"/>
    <property type="match status" value="3"/>
</dbReference>
<keyword evidence="2" id="KW-1015">Disulfide bond</keyword>
<dbReference type="InterPro" id="IPR050488">
    <property type="entry name" value="Ig_Fc_receptor"/>
</dbReference>
<dbReference type="InterPro" id="IPR003599">
    <property type="entry name" value="Ig_sub"/>
</dbReference>
<feature type="domain" description="Ig-like" evidence="3">
    <location>
        <begin position="214"/>
        <end position="259"/>
    </location>
</feature>
<name>A0A672YFB8_9TELE</name>
<dbReference type="GO" id="GO:0006955">
    <property type="term" value="P:immune response"/>
    <property type="evidence" value="ECO:0007669"/>
    <property type="project" value="TreeGrafter"/>
</dbReference>
<dbReference type="PROSITE" id="PS50835">
    <property type="entry name" value="IG_LIKE"/>
    <property type="match status" value="3"/>
</dbReference>
<evidence type="ECO:0000313" key="5">
    <source>
        <dbReference type="Proteomes" id="UP000472271"/>
    </source>
</evidence>
<sequence>MDLRLGVCILIGDCCVFSVSNGAVVTLDPNWSEIYTGEKITLRCEIHRGDTEWEYEWRKSDSALSETESEIRITKAHSDHTGDYSCRGKMKQSQDHSTNWSNNVTLTVTVGKIQVVLTLDPNWSEIFYGEAFTLRCEIQDGGNTGWTYEWTLDTINLTTTTNEYRITRATPAHRGSYRCRGRTDSSVTTVWSNVIKLTVAGKMKHLLFIRLFITVTLTCSVSSSLSGWKYYWKKDNTDYYRQTTYSQLTASSGGTYQCRGGKGDPVHYSDYSNSVGKNKAHCLISNATTAHRGSYRCRGRTDSSDTTQWSNVIELTVAGKMKHLLFIRLFITL</sequence>
<dbReference type="InterPro" id="IPR007110">
    <property type="entry name" value="Ig-like_dom"/>
</dbReference>
<dbReference type="PANTHER" id="PTHR11481">
    <property type="entry name" value="IMMUNOGLOBULIN FC RECEPTOR"/>
    <property type="match status" value="1"/>
</dbReference>
<dbReference type="GO" id="GO:0007166">
    <property type="term" value="P:cell surface receptor signaling pathway"/>
    <property type="evidence" value="ECO:0007669"/>
    <property type="project" value="TreeGrafter"/>
</dbReference>